<keyword evidence="1" id="KW-0812">Transmembrane</keyword>
<sequence>MPNKQFVSYLILLCAIFLIASQMDIPYMLKQGLVALYVVAYFGAMVVSRKMKVRDHKQ</sequence>
<keyword evidence="1" id="KW-1133">Transmembrane helix</keyword>
<dbReference type="EMBL" id="CABWKQ010000030">
    <property type="protein sequence ID" value="VWX37813.1"/>
    <property type="molecule type" value="Genomic_DNA"/>
</dbReference>
<organism evidence="2 3">
    <name type="scientific">Exiguobacterium oxidotolerans</name>
    <dbReference type="NCBI Taxonomy" id="223958"/>
    <lineage>
        <taxon>Bacteria</taxon>
        <taxon>Bacillati</taxon>
        <taxon>Bacillota</taxon>
        <taxon>Bacilli</taxon>
        <taxon>Bacillales</taxon>
        <taxon>Bacillales Family XII. Incertae Sedis</taxon>
        <taxon>Exiguobacterium</taxon>
    </lineage>
</organism>
<proteinExistence type="predicted"/>
<dbReference type="Proteomes" id="UP000439752">
    <property type="component" value="Unassembled WGS sequence"/>
</dbReference>
<feature type="transmembrane region" description="Helical" evidence="1">
    <location>
        <begin position="32"/>
        <end position="48"/>
    </location>
</feature>
<evidence type="ECO:0000313" key="3">
    <source>
        <dbReference type="Proteomes" id="UP000439752"/>
    </source>
</evidence>
<dbReference type="AlphaFoldDB" id="A0A653IF85"/>
<name>A0A653IF85_9BACL</name>
<keyword evidence="1" id="KW-0472">Membrane</keyword>
<protein>
    <submittedName>
        <fullName evidence="2">Uncharacterized protein</fullName>
    </submittedName>
</protein>
<reference evidence="2 3" key="1">
    <citation type="submission" date="2019-10" db="EMBL/GenBank/DDBJ databases">
        <authorList>
            <person name="Karimi E."/>
        </authorList>
    </citation>
    <scope>NUCLEOTIDE SEQUENCE [LARGE SCALE GENOMIC DNA]</scope>
    <source>
        <strain evidence="2">Exiguobacterium sp. 9Y</strain>
    </source>
</reference>
<accession>A0A653IF85</accession>
<evidence type="ECO:0000313" key="2">
    <source>
        <dbReference type="EMBL" id="VWX37813.1"/>
    </source>
</evidence>
<evidence type="ECO:0000256" key="1">
    <source>
        <dbReference type="SAM" id="Phobius"/>
    </source>
</evidence>
<keyword evidence="3" id="KW-1185">Reference proteome</keyword>
<gene>
    <name evidence="2" type="ORF">EXIGUO9Y_360092</name>
</gene>